<organism evidence="5 6">
    <name type="scientific">Phycomyces blakesleeanus (strain ATCC 8743b / DSM 1359 / FGSC 10004 / NBRC 33097 / NRRL 1555)</name>
    <dbReference type="NCBI Taxonomy" id="763407"/>
    <lineage>
        <taxon>Eukaryota</taxon>
        <taxon>Fungi</taxon>
        <taxon>Fungi incertae sedis</taxon>
        <taxon>Mucoromycota</taxon>
        <taxon>Mucoromycotina</taxon>
        <taxon>Mucoromycetes</taxon>
        <taxon>Mucorales</taxon>
        <taxon>Phycomycetaceae</taxon>
        <taxon>Phycomyces</taxon>
    </lineage>
</organism>
<evidence type="ECO:0000313" key="5">
    <source>
        <dbReference type="EMBL" id="OAD69293.1"/>
    </source>
</evidence>
<dbReference type="PRINTS" id="PR00081">
    <property type="entry name" value="GDHRDH"/>
</dbReference>
<evidence type="ECO:0000313" key="6">
    <source>
        <dbReference type="Proteomes" id="UP000077315"/>
    </source>
</evidence>
<evidence type="ECO:0000256" key="4">
    <source>
        <dbReference type="RuleBase" id="RU000363"/>
    </source>
</evidence>
<dbReference type="FunCoup" id="A0A162TRZ0">
    <property type="interactions" value="127"/>
</dbReference>
<evidence type="ECO:0000256" key="2">
    <source>
        <dbReference type="ARBA" id="ARBA00022857"/>
    </source>
</evidence>
<dbReference type="InterPro" id="IPR036291">
    <property type="entry name" value="NAD(P)-bd_dom_sf"/>
</dbReference>
<reference evidence="6" key="1">
    <citation type="submission" date="2015-06" db="EMBL/GenBank/DDBJ databases">
        <title>Expansion of signal transduction pathways in fungi by whole-genome duplication.</title>
        <authorList>
            <consortium name="DOE Joint Genome Institute"/>
            <person name="Corrochano L.M."/>
            <person name="Kuo A."/>
            <person name="Marcet-Houben M."/>
            <person name="Polaino S."/>
            <person name="Salamov A."/>
            <person name="Villalobos J.M."/>
            <person name="Alvarez M.I."/>
            <person name="Avalos J."/>
            <person name="Benito E.P."/>
            <person name="Benoit I."/>
            <person name="Burger G."/>
            <person name="Camino L.P."/>
            <person name="Canovas D."/>
            <person name="Cerda-Olmedo E."/>
            <person name="Cheng J.-F."/>
            <person name="Dominguez A."/>
            <person name="Elias M."/>
            <person name="Eslava A.P."/>
            <person name="Glaser F."/>
            <person name="Grimwood J."/>
            <person name="Gutierrez G."/>
            <person name="Heitman J."/>
            <person name="Henrissat B."/>
            <person name="Iturriaga E.A."/>
            <person name="Lang B.F."/>
            <person name="Lavin J.L."/>
            <person name="Lee S."/>
            <person name="Li W."/>
            <person name="Lindquist E."/>
            <person name="Lopez-Garcia S."/>
            <person name="Luque E.M."/>
            <person name="Marcos A.T."/>
            <person name="Martin J."/>
            <person name="McCluskey K."/>
            <person name="Medina H.R."/>
            <person name="Miralles-Duran A."/>
            <person name="Miyazaki A."/>
            <person name="Munoz-Torres E."/>
            <person name="Oguiza J.A."/>
            <person name="Ohm R."/>
            <person name="Olmedo M."/>
            <person name="Orejas M."/>
            <person name="Ortiz-Castellanos L."/>
            <person name="Pisabarro A.G."/>
            <person name="Rodriguez-Romero J."/>
            <person name="Ruiz-Herrera J."/>
            <person name="Ruiz-Vazquez R."/>
            <person name="Sanz C."/>
            <person name="Schackwitz W."/>
            <person name="Schmutz J."/>
            <person name="Shahriari M."/>
            <person name="Shelest E."/>
            <person name="Silva-Franco F."/>
            <person name="Soanes D."/>
            <person name="Syed K."/>
            <person name="Tagua V.G."/>
            <person name="Talbot N.J."/>
            <person name="Thon M."/>
            <person name="De vries R.P."/>
            <person name="Wiebenga A."/>
            <person name="Yadav J.S."/>
            <person name="Braun E.L."/>
            <person name="Baker S."/>
            <person name="Garre V."/>
            <person name="Horwitz B."/>
            <person name="Torres-Martinez S."/>
            <person name="Idnurm A."/>
            <person name="Herrera-Estrella A."/>
            <person name="Gabaldon T."/>
            <person name="Grigoriev I.V."/>
        </authorList>
    </citation>
    <scope>NUCLEOTIDE SEQUENCE [LARGE SCALE GENOMIC DNA]</scope>
    <source>
        <strain evidence="6">NRRL 1555(-)</strain>
    </source>
</reference>
<dbReference type="EMBL" id="KV440992">
    <property type="protein sequence ID" value="OAD69293.1"/>
    <property type="molecule type" value="Genomic_DNA"/>
</dbReference>
<dbReference type="SUPFAM" id="SSF51735">
    <property type="entry name" value="NAD(P)-binding Rossmann-fold domains"/>
    <property type="match status" value="1"/>
</dbReference>
<comment type="similarity">
    <text evidence="1 4">Belongs to the short-chain dehydrogenases/reductases (SDR) family.</text>
</comment>
<accession>A0A162TRZ0</accession>
<proteinExistence type="inferred from homology"/>
<keyword evidence="6" id="KW-1185">Reference proteome</keyword>
<dbReference type="InParanoid" id="A0A162TRZ0"/>
<dbReference type="GO" id="GO:0005737">
    <property type="term" value="C:cytoplasm"/>
    <property type="evidence" value="ECO:0007669"/>
    <property type="project" value="TreeGrafter"/>
</dbReference>
<dbReference type="PANTHER" id="PTHR43544">
    <property type="entry name" value="SHORT-CHAIN DEHYDROGENASE/REDUCTASE"/>
    <property type="match status" value="1"/>
</dbReference>
<dbReference type="Pfam" id="PF00106">
    <property type="entry name" value="adh_short"/>
    <property type="match status" value="1"/>
</dbReference>
<dbReference type="PRINTS" id="PR00080">
    <property type="entry name" value="SDRFAMILY"/>
</dbReference>
<dbReference type="RefSeq" id="XP_018287333.1">
    <property type="nucleotide sequence ID" value="XM_018439769.1"/>
</dbReference>
<dbReference type="GO" id="GO:0016491">
    <property type="term" value="F:oxidoreductase activity"/>
    <property type="evidence" value="ECO:0007669"/>
    <property type="project" value="UniProtKB-KW"/>
</dbReference>
<name>A0A162TRZ0_PHYB8</name>
<gene>
    <name evidence="5" type="ORF">PHYBLDRAFT_21973</name>
</gene>
<sequence>MSKTYLVTGTSRGIGLWFVKTLKEQGHTVIATARNPDASEQLKAITGSNIHKVPLDITSQESIKAAVEHVNKLAPHGIDVLINNSGINEKKYSIDKIPSEEFSLVLNTNVVGTSSVTQAFLPLLRKANTRHIINISSIVGSLAITDTASIPVYRVSKAAVNMLSKLYSIQLSDEKFIVSAVHPGWVKTDMGGEEALITPAESVAGILEYESRLTSKDNGTYVDYQGKPLPW</sequence>
<dbReference type="InterPro" id="IPR051468">
    <property type="entry name" value="Fungal_SecMetab_SDRs"/>
</dbReference>
<dbReference type="Proteomes" id="UP000077315">
    <property type="component" value="Unassembled WGS sequence"/>
</dbReference>
<dbReference type="OrthoDB" id="9876299at2759"/>
<protein>
    <submittedName>
        <fullName evidence="5">Uncharacterized protein</fullName>
    </submittedName>
</protein>
<evidence type="ECO:0000256" key="3">
    <source>
        <dbReference type="ARBA" id="ARBA00023002"/>
    </source>
</evidence>
<dbReference type="VEuPathDB" id="FungiDB:PHYBLDRAFT_21973"/>
<dbReference type="AlphaFoldDB" id="A0A162TRZ0"/>
<dbReference type="GeneID" id="29000675"/>
<keyword evidence="3" id="KW-0560">Oxidoreductase</keyword>
<dbReference type="PANTHER" id="PTHR43544:SF7">
    <property type="entry name" value="NADB-LER2"/>
    <property type="match status" value="1"/>
</dbReference>
<dbReference type="InterPro" id="IPR002347">
    <property type="entry name" value="SDR_fam"/>
</dbReference>
<dbReference type="CDD" id="cd05325">
    <property type="entry name" value="carb_red_sniffer_like_SDR_c"/>
    <property type="match status" value="1"/>
</dbReference>
<dbReference type="Gene3D" id="3.40.50.720">
    <property type="entry name" value="NAD(P)-binding Rossmann-like Domain"/>
    <property type="match status" value="1"/>
</dbReference>
<keyword evidence="2" id="KW-0521">NADP</keyword>
<evidence type="ECO:0000256" key="1">
    <source>
        <dbReference type="ARBA" id="ARBA00006484"/>
    </source>
</evidence>